<name>A0A8J3ITD5_9CHLR</name>
<evidence type="ECO:0000256" key="1">
    <source>
        <dbReference type="SAM" id="Phobius"/>
    </source>
</evidence>
<comment type="caution">
    <text evidence="2">The sequence shown here is derived from an EMBL/GenBank/DDBJ whole genome shotgun (WGS) entry which is preliminary data.</text>
</comment>
<keyword evidence="1" id="KW-0812">Transmembrane</keyword>
<protein>
    <submittedName>
        <fullName evidence="2">Uncharacterized protein</fullName>
    </submittedName>
</protein>
<keyword evidence="1" id="KW-1133">Transmembrane helix</keyword>
<evidence type="ECO:0000313" key="2">
    <source>
        <dbReference type="EMBL" id="GHO97534.1"/>
    </source>
</evidence>
<sequence length="165" mass="19236">MSEGLVSGFFGIWALLCVLVYIPRFKKAIRQRDWFKLVPEWRFFAPRPAQGDFHLLYQDTLHDGSCTNWTEARPMLERSWWNIVWNPGKRERKALFDVVNMLNMRLSVSDKALQGSIAYLMLLNYISSLPRSLSPAFTRFLLMKSHGAFPEKEPDILFISGVHEL</sequence>
<dbReference type="EMBL" id="BNJK01000001">
    <property type="protein sequence ID" value="GHO97534.1"/>
    <property type="molecule type" value="Genomic_DNA"/>
</dbReference>
<feature type="transmembrane region" description="Helical" evidence="1">
    <location>
        <begin position="6"/>
        <end position="22"/>
    </location>
</feature>
<dbReference type="RefSeq" id="WP_220208074.1">
    <property type="nucleotide sequence ID" value="NZ_BNJK01000001.1"/>
</dbReference>
<reference evidence="2" key="1">
    <citation type="submission" date="2020-10" db="EMBL/GenBank/DDBJ databases">
        <title>Taxonomic study of unclassified bacteria belonging to the class Ktedonobacteria.</title>
        <authorList>
            <person name="Yabe S."/>
            <person name="Wang C.M."/>
            <person name="Zheng Y."/>
            <person name="Sakai Y."/>
            <person name="Cavaletti L."/>
            <person name="Monciardini P."/>
            <person name="Donadio S."/>
        </authorList>
    </citation>
    <scope>NUCLEOTIDE SEQUENCE</scope>
    <source>
        <strain evidence="2">ID150040</strain>
    </source>
</reference>
<proteinExistence type="predicted"/>
<evidence type="ECO:0000313" key="3">
    <source>
        <dbReference type="Proteomes" id="UP000597444"/>
    </source>
</evidence>
<accession>A0A8J3ITD5</accession>
<keyword evidence="1" id="KW-0472">Membrane</keyword>
<keyword evidence="3" id="KW-1185">Reference proteome</keyword>
<dbReference type="AlphaFoldDB" id="A0A8J3ITD5"/>
<dbReference type="Proteomes" id="UP000597444">
    <property type="component" value="Unassembled WGS sequence"/>
</dbReference>
<organism evidence="2 3">
    <name type="scientific">Reticulibacter mediterranei</name>
    <dbReference type="NCBI Taxonomy" id="2778369"/>
    <lineage>
        <taxon>Bacteria</taxon>
        <taxon>Bacillati</taxon>
        <taxon>Chloroflexota</taxon>
        <taxon>Ktedonobacteria</taxon>
        <taxon>Ktedonobacterales</taxon>
        <taxon>Reticulibacteraceae</taxon>
        <taxon>Reticulibacter</taxon>
    </lineage>
</organism>
<gene>
    <name evidence="2" type="ORF">KSF_075820</name>
</gene>